<feature type="transmembrane region" description="Helical" evidence="7">
    <location>
        <begin position="197"/>
        <end position="214"/>
    </location>
</feature>
<evidence type="ECO:0000256" key="3">
    <source>
        <dbReference type="ARBA" id="ARBA00022475"/>
    </source>
</evidence>
<feature type="transmembrane region" description="Helical" evidence="7">
    <location>
        <begin position="108"/>
        <end position="129"/>
    </location>
</feature>
<feature type="transmembrane region" description="Helical" evidence="7">
    <location>
        <begin position="220"/>
        <end position="240"/>
    </location>
</feature>
<evidence type="ECO:0000256" key="5">
    <source>
        <dbReference type="ARBA" id="ARBA00022989"/>
    </source>
</evidence>
<keyword evidence="6 7" id="KW-0472">Membrane</keyword>
<feature type="transmembrane region" description="Helical" evidence="7">
    <location>
        <begin position="349"/>
        <end position="367"/>
    </location>
</feature>
<evidence type="ECO:0000256" key="2">
    <source>
        <dbReference type="ARBA" id="ARBA00007430"/>
    </source>
</evidence>
<keyword evidence="5 7" id="KW-1133">Transmembrane helix</keyword>
<accession>A0A410VCC7</accession>
<dbReference type="Pfam" id="PF13440">
    <property type="entry name" value="Polysacc_synt_3"/>
    <property type="match status" value="1"/>
</dbReference>
<evidence type="ECO:0000256" key="4">
    <source>
        <dbReference type="ARBA" id="ARBA00022692"/>
    </source>
</evidence>
<dbReference type="PANTHER" id="PTHR30250">
    <property type="entry name" value="PST FAMILY PREDICTED COLANIC ACID TRANSPORTER"/>
    <property type="match status" value="1"/>
</dbReference>
<dbReference type="EMBL" id="CP030057">
    <property type="protein sequence ID" value="QOZ64044.1"/>
    <property type="molecule type" value="Genomic_DNA"/>
</dbReference>
<evidence type="ECO:0000256" key="6">
    <source>
        <dbReference type="ARBA" id="ARBA00023136"/>
    </source>
</evidence>
<comment type="subcellular location">
    <subcellularLocation>
        <location evidence="1">Cell membrane</location>
        <topology evidence="1">Multi-pass membrane protein</topology>
    </subcellularLocation>
</comment>
<evidence type="ECO:0000256" key="7">
    <source>
        <dbReference type="SAM" id="Phobius"/>
    </source>
</evidence>
<name>A0A410VCC7_9BRAD</name>
<reference evidence="9 10" key="2">
    <citation type="submission" date="2018-06" db="EMBL/GenBank/DDBJ databases">
        <title>Comparative genomics of rhizobia nodulating Arachis hypogaea in China.</title>
        <authorList>
            <person name="Li Y."/>
        </authorList>
    </citation>
    <scope>NUCLEOTIDE SEQUENCE [LARGE SCALE GENOMIC DNA]</scope>
    <source>
        <strain evidence="9 10">CCBAU 51658</strain>
    </source>
</reference>
<feature type="transmembrane region" description="Helical" evidence="7">
    <location>
        <begin position="436"/>
        <end position="456"/>
    </location>
</feature>
<evidence type="ECO:0000313" key="9">
    <source>
        <dbReference type="EMBL" id="QOZ64044.1"/>
    </source>
</evidence>
<sequence>MLKNLLSMSGMNVLKSGLQFAMTVMMTYFAAPAEFGLVTFSLPFVGFIALLTDLGMSSAMVQRRTLDRDEAGAAITLICAIGLVCAVILAAIAAPLASGLDMEGLGSVLATLSISVVLSIAALGPRAVLERHLRYQTVATVEIVAVVVSVITCVAGAFLGWGVWALVSYYVVVQVVRSAAFAIIARRDVRLNFQWSRVRSILTFGGWVLASNLLNFAGRAVGNLLIGGAVGAAAVGLYGLAYQIMILPLMVITWPGSGVLMATLSRQAVTGSLKQRNEIICGVLSLTAAVVFPSMLYLSFGADYLFTAFFPAKWTGIIPLVGLMAIAGAAQSITAYSGAMLLSRGKAQLQFWVSTANSLSTIVAFVVGLRFGLIGIIKIYLAVTLIVSIATMLITSWETNLPVANLVRALAPATVATILGLIAANRAMEIPASPASAWLLGTTAYIVTIAICYLLFHRQLVRSLLGLRDLELSKERVPAT</sequence>
<dbReference type="InterPro" id="IPR050833">
    <property type="entry name" value="Poly_Biosynth_Transport"/>
</dbReference>
<evidence type="ECO:0000313" key="11">
    <source>
        <dbReference type="Proteomes" id="UP000625079"/>
    </source>
</evidence>
<reference evidence="8" key="3">
    <citation type="submission" date="2022-12" db="EMBL/GenBank/DDBJ databases">
        <authorList>
            <person name="Sun Q."/>
            <person name="Zhou Y."/>
        </authorList>
    </citation>
    <scope>NUCLEOTIDE SEQUENCE</scope>
    <source>
        <strain evidence="8">CGMCC 1.15034</strain>
    </source>
</reference>
<feature type="transmembrane region" description="Helical" evidence="7">
    <location>
        <begin position="73"/>
        <end position="96"/>
    </location>
</feature>
<dbReference type="GO" id="GO:0005886">
    <property type="term" value="C:plasma membrane"/>
    <property type="evidence" value="ECO:0007669"/>
    <property type="project" value="UniProtKB-SubCell"/>
</dbReference>
<dbReference type="RefSeq" id="WP_128967967.1">
    <property type="nucleotide sequence ID" value="NZ_BMHC01000015.1"/>
</dbReference>
<proteinExistence type="inferred from homology"/>
<dbReference type="Proteomes" id="UP000625079">
    <property type="component" value="Unassembled WGS sequence"/>
</dbReference>
<organism evidence="8 11">
    <name type="scientific">Bradyrhizobium guangdongense</name>
    <dbReference type="NCBI Taxonomy" id="1325090"/>
    <lineage>
        <taxon>Bacteria</taxon>
        <taxon>Pseudomonadati</taxon>
        <taxon>Pseudomonadota</taxon>
        <taxon>Alphaproteobacteria</taxon>
        <taxon>Hyphomicrobiales</taxon>
        <taxon>Nitrobacteraceae</taxon>
        <taxon>Bradyrhizobium</taxon>
    </lineage>
</organism>
<dbReference type="OrthoDB" id="7605542at2"/>
<feature type="transmembrane region" description="Helical" evidence="7">
    <location>
        <begin position="37"/>
        <end position="61"/>
    </location>
</feature>
<protein>
    <submittedName>
        <fullName evidence="8">Lipopolysaccharide biosynthesis protein</fullName>
    </submittedName>
</protein>
<gene>
    <name evidence="8" type="ORF">GCM10010987_54680</name>
    <name evidence="9" type="ORF">XH86_29335</name>
</gene>
<dbReference type="EMBL" id="BMHC01000015">
    <property type="protein sequence ID" value="GGI29491.1"/>
    <property type="molecule type" value="Genomic_DNA"/>
</dbReference>
<evidence type="ECO:0000313" key="10">
    <source>
        <dbReference type="Proteomes" id="UP000593880"/>
    </source>
</evidence>
<evidence type="ECO:0000256" key="1">
    <source>
        <dbReference type="ARBA" id="ARBA00004651"/>
    </source>
</evidence>
<reference evidence="8" key="1">
    <citation type="journal article" date="2014" name="Int. J. Syst. Evol. Microbiol.">
        <title>Complete genome sequence of Corynebacterium casei LMG S-19264T (=DSM 44701T), isolated from a smear-ripened cheese.</title>
        <authorList>
            <consortium name="US DOE Joint Genome Institute (JGI-PGF)"/>
            <person name="Walter F."/>
            <person name="Albersmeier A."/>
            <person name="Kalinowski J."/>
            <person name="Ruckert C."/>
        </authorList>
    </citation>
    <scope>NUCLEOTIDE SEQUENCE</scope>
    <source>
        <strain evidence="8">CGMCC 1.15034</strain>
    </source>
</reference>
<evidence type="ECO:0000313" key="8">
    <source>
        <dbReference type="EMBL" id="GGI29491.1"/>
    </source>
</evidence>
<comment type="similarity">
    <text evidence="2">Belongs to the polysaccharide synthase family.</text>
</comment>
<feature type="transmembrane region" description="Helical" evidence="7">
    <location>
        <begin position="406"/>
        <end position="424"/>
    </location>
</feature>
<keyword evidence="4 7" id="KW-0812">Transmembrane</keyword>
<feature type="transmembrane region" description="Helical" evidence="7">
    <location>
        <begin position="279"/>
        <end position="300"/>
    </location>
</feature>
<dbReference type="Proteomes" id="UP000593880">
    <property type="component" value="Chromosome"/>
</dbReference>
<feature type="transmembrane region" description="Helical" evidence="7">
    <location>
        <begin position="373"/>
        <end position="394"/>
    </location>
</feature>
<keyword evidence="10" id="KW-1185">Reference proteome</keyword>
<dbReference type="PANTHER" id="PTHR30250:SF10">
    <property type="entry name" value="LIPOPOLYSACCHARIDE BIOSYNTHESIS PROTEIN WZXC"/>
    <property type="match status" value="1"/>
</dbReference>
<feature type="transmembrane region" description="Helical" evidence="7">
    <location>
        <begin position="141"/>
        <end position="161"/>
    </location>
</feature>
<dbReference type="AlphaFoldDB" id="A0A410VCC7"/>
<keyword evidence="3" id="KW-1003">Cell membrane</keyword>
<feature type="transmembrane region" description="Helical" evidence="7">
    <location>
        <begin position="320"/>
        <end position="342"/>
    </location>
</feature>